<gene>
    <name evidence="2" type="ORF">EZS28_003475</name>
</gene>
<evidence type="ECO:0000313" key="2">
    <source>
        <dbReference type="EMBL" id="KAA6400993.1"/>
    </source>
</evidence>
<feature type="compositionally biased region" description="Low complexity" evidence="1">
    <location>
        <begin position="982"/>
        <end position="997"/>
    </location>
</feature>
<comment type="caution">
    <text evidence="2">The sequence shown here is derived from an EMBL/GenBank/DDBJ whole genome shotgun (WGS) entry which is preliminary data.</text>
</comment>
<protein>
    <submittedName>
        <fullName evidence="2">Putative secreted protein</fullName>
    </submittedName>
</protein>
<evidence type="ECO:0000256" key="1">
    <source>
        <dbReference type="SAM" id="MobiDB-lite"/>
    </source>
</evidence>
<organism evidence="2 3">
    <name type="scientific">Streblomastix strix</name>
    <dbReference type="NCBI Taxonomy" id="222440"/>
    <lineage>
        <taxon>Eukaryota</taxon>
        <taxon>Metamonada</taxon>
        <taxon>Preaxostyla</taxon>
        <taxon>Oxymonadida</taxon>
        <taxon>Streblomastigidae</taxon>
        <taxon>Streblomastix</taxon>
    </lineage>
</organism>
<reference evidence="2 3" key="1">
    <citation type="submission" date="2019-03" db="EMBL/GenBank/DDBJ databases">
        <title>Single cell metagenomics reveals metabolic interactions within the superorganism composed of flagellate Streblomastix strix and complex community of Bacteroidetes bacteria on its surface.</title>
        <authorList>
            <person name="Treitli S.C."/>
            <person name="Kolisko M."/>
            <person name="Husnik F."/>
            <person name="Keeling P."/>
            <person name="Hampl V."/>
        </authorList>
    </citation>
    <scope>NUCLEOTIDE SEQUENCE [LARGE SCALE GENOMIC DNA]</scope>
    <source>
        <strain evidence="2">ST1C</strain>
    </source>
</reference>
<feature type="compositionally biased region" description="Acidic residues" evidence="1">
    <location>
        <begin position="1667"/>
        <end position="1677"/>
    </location>
</feature>
<feature type="region of interest" description="Disordered" evidence="1">
    <location>
        <begin position="1666"/>
        <end position="1708"/>
    </location>
</feature>
<accession>A0A5J4X1X8</accession>
<feature type="region of interest" description="Disordered" evidence="1">
    <location>
        <begin position="979"/>
        <end position="1000"/>
    </location>
</feature>
<dbReference type="OrthoDB" id="17798at2759"/>
<evidence type="ECO:0000313" key="3">
    <source>
        <dbReference type="Proteomes" id="UP000324800"/>
    </source>
</evidence>
<feature type="region of interest" description="Disordered" evidence="1">
    <location>
        <begin position="592"/>
        <end position="613"/>
    </location>
</feature>
<proteinExistence type="predicted"/>
<feature type="compositionally biased region" description="Basic residues" evidence="1">
    <location>
        <begin position="1684"/>
        <end position="1693"/>
    </location>
</feature>
<dbReference type="EMBL" id="SNRW01000462">
    <property type="protein sequence ID" value="KAA6400993.1"/>
    <property type="molecule type" value="Genomic_DNA"/>
</dbReference>
<feature type="compositionally biased region" description="Basic and acidic residues" evidence="1">
    <location>
        <begin position="593"/>
        <end position="613"/>
    </location>
</feature>
<name>A0A5J4X1X8_9EUKA</name>
<dbReference type="Proteomes" id="UP000324800">
    <property type="component" value="Unassembled WGS sequence"/>
</dbReference>
<sequence>MTVDSVELEFLEAFVFALNTTERQKALGKLTPTSEEYFYFAILNEQLSNPMQTSTEEKRLSAAMTKQYGAGSRIVKQMALRRNILSYEGSNEARKKEIINFLRDEMLHLKFQHVRNEISGPNSSANSEKFPSKLDQQIVTLDKQIGILKKDEDFVSQLTTYGKWYMPKMKMEKYQLLQYINDLPSCTHPLTVAYILDYLQQKGNCDDITLQLSVEQLEQIAKAQKSVLGEHSFVLSLLKGQFGTSEEDLDTDIVAAQRLYEKFWNIAQRLPVSLSGTKSALMFECLQFEWIRRAGSGKDGFPTKEKFIQYLSIPQSGIWILGREETEKSGNNRIRRTEYQFDPGVGQIISQAKIASQQINQEMLIKELLVHFLSELNNEKDFTDLIRPSVLKHSLLEAQLLNGHFNSQEASSNNPECQIQNDDSRFIDEITKRVELTFEIQSQRIFRASDETVELGLRVKNIGDKLTVKMFEVSTLAYYLQCNDEIGSNIDLEGLVANEEQEIDFSEIPSAIRKRITIKPKAAQGKGIRGVFIVVVYGGGLTSRAVIRKGQLRLISRSTVDGHAIRIVDEQNSPVVHGAVWIDGKRFGNRQLEQSRNESDISSSNDKDKNDETQQIKKKIKFLGPLREGEFFIPYTTEGNGIVSKKVVITDETSSFSSLIDFEHLQETYSFKAGIFVEREELISFNTSHILIRPQLQCNGVAASVSLVESVSVTVTLATGSDGVATTKRFDGLKFIDGELTVVEVLIPEGLRSLEVSVQGRVQVYSDLGRRVDVSSSRSFQINSIDDSDSIIHAELRLNNELLIQNHNKREYTLNIFGKSGEAVEDQVITFNFGWNASQGKPIKDIRLMTDSKGEIQLGSLNDISLFDINMSVGGTGESLNKRFFLPKHENGGDGIEENLSNQDQTNFTEKIVGISGQLLFVPYFGSENESKMVTLILINSQRIGIKEFTKDIKYDNGRLILSQSLIAGDYKLFDWKTGRNPKQTQTQTSPKQSSPQILPKQPQSYMKQILSQPSIKPIQTSSSSTYPISKQQQQAEITDYIFGVRRIGQGGLSGSGQQAVGIANVQQQEDGSVSVDIVGVTPSTRVHAFARRFEAVFHPQTLLTGLELKQGIIWEYKQPISQYVSDKQLGTEELYILNRRQCEDRLGNTLSTPSVLLNPVVNKETIRHEEAIVYGDKFDKAINQAGGRVSMNKVVDQKVYARKIPYSGSRYGYNNNQNEGYSQWKINTEDSKNIDFLVNCATVVINQKPPDISDGSGRCRLILPSSAILLGHCALTIVATDDTRLVSQTIAVSNQKPIEKFKDKEQQKEKEKEKGLLKQQQSDQLLIRDMRLLHPHDPSIHFIEARQTFLLIPQTILTQDRLKTDKLSQFGQISDLKEQNKSYIDKISSSRVLEDLSSAQYETYNSLPGLIRLMQSICTQESRRIGLQGKNKKLQLFGELFGNFGELSEVEQMSRYSQFACHETHFFYKHKSPELFNRVIAPYLQCKKEKTLFDHLVLETHDIKVLHRNIASDQFQELNALEQILLLEQLTLSEYEEDKINNNKDNQKKKGQDISKAKNLCVEFLKVIQQNLDVSPSNREEETRLFEIALKSGLESTNQSNNTEQLEMNIDDGRMEEEEDMIMESNEMLCECECEEQTELICTSKTSGVIENKYKLDMTDKKMSQVEEEEEEDKEEENVFDKKKFKHRKRKAPQASQNRHFEYESEHQPKIDAHFRQVENTKEYRESQYYEYNLHNQKTKDLIPWNQFWVDYAEYILKPLIDENKQQQCNKLPFISSNIIHAHSSFTEVVMAIGASDVSITRVKPQLKVEREGGRNKGIIECNESACIVFVKETEEVKINNDQSDTKNKQKGISGIIAQEFFIDQQEPTEYDEESHSNIRKVVDQKELIVRRGYICEVVLTNTSPINRNVDVLFQIPGGSVPTKNGFYTRTKTISLKQYHTITEQYSFYFPQIGTFTHYPAQIASKGQLVAVGVGTEGEIRVVSESASHSDDEKSWIKVANNGSLDVVCKFLSEENLKRSDINLRDILWRLKDKDSFNRIVNVLHQRLIFNPDIWSYSLFHYGPVDIIREYLSWSGCGIRSYLNNLDTIDTPILVTDPVERNEFQIFEYRPLINARTFKTNKELTIANEDLKTQYKRFLLYLAHGGGIKRIDNIEQQKIRAELLDEGNSFVLVYYLLLQDRIEEAYTLFQRIPTENNQQIKEMQIQRDYLTAYFDFSSIVGNDENISIPTLIRARSIAFKYKNYPITRWRLIFEELETQLKEVDKAYGVISDEKIKESEKGKNLSQIVHMGSNIIDNAAEQELKRQQLLRSSSSVDVSFDIETDTKQGKIILKQKGGKVESSVTLRFHFVDLEVLFSTSPFVREAAADHFSVLKPNFEMKVPLKLTKEKIISEETIIEVPKAVKLKNAYVEAEYCGIRKTSSLFVSNMDIVVQERTGRIVVIHSTNKRPLPQIYIKVYKQVNNSVISGGKGQFVKDGFTDLRGCFDYASVSQESGISKSSGIKDRYAILVFSSKYGSEVREVDAPAEL</sequence>